<feature type="domain" description="Hydantoinase B/oxoprolinase" evidence="1">
    <location>
        <begin position="5"/>
        <end position="520"/>
    </location>
</feature>
<dbReference type="PANTHER" id="PTHR11365">
    <property type="entry name" value="5-OXOPROLINASE RELATED"/>
    <property type="match status" value="1"/>
</dbReference>
<protein>
    <submittedName>
        <fullName evidence="2">N-methylhydantoinase B</fullName>
    </submittedName>
</protein>
<dbReference type="GO" id="GO:0017168">
    <property type="term" value="F:5-oxoprolinase (ATP-hydrolyzing) activity"/>
    <property type="evidence" value="ECO:0007669"/>
    <property type="project" value="TreeGrafter"/>
</dbReference>
<comment type="caution">
    <text evidence="2">The sequence shown here is derived from an EMBL/GenBank/DDBJ whole genome shotgun (WGS) entry which is preliminary data.</text>
</comment>
<dbReference type="AlphaFoldDB" id="A0A3E2BMV0"/>
<evidence type="ECO:0000313" key="3">
    <source>
        <dbReference type="Proteomes" id="UP000257323"/>
    </source>
</evidence>
<proteinExistence type="predicted"/>
<dbReference type="PANTHER" id="PTHR11365:SF23">
    <property type="entry name" value="HYPOTHETICAL 5-OXOPROLINASE (EUROFUNG)-RELATED"/>
    <property type="match status" value="1"/>
</dbReference>
<sequence length="522" mass="57052">MSQFDPIELELFKNLFTSITEEMAAVLQRTALSPNIKERRDFSCALFTRLGETFAQGSHIPVHLGAMPLSVQAALQAVEFEPGDVVILNDPYKGGTHLPDITCIQPYFVDDNLCFLVANRAHHSDVGGITPGSMPLATEIFQEGVIIPPLKLYRRGRLNEEVLSLFLANVRTPEERRGDILAQVAANSRGARRLGEMLDHYGLEKLTLYADQIQDYTEKILRATIKAIPDGLYQFEDYLDDDGVSRKPVKVRVALTVRGEEAWVDFNGSSEQVAGSINANFAVTYSAVLYVFRSLVEEDIPFNTGLMKPVRIIAPEGSVVNATFPSALAGGNVETSQRIVDVLLGALARALPERIPAASQGTMNNVAFGGFNPRTRTNFAYYETIGGGLGASPTLPGLSGVHCHMTNSLNTPIEALENYLPVKIRQYALRKNSGGSGRQRGGDGLVREYQFLVPVNLTIISDRRKRRPYGLAGGQPGRAGVNILIRNGRRQTLDSKVNLKLEAGDILRIETPGGGGYGRPED</sequence>
<dbReference type="Proteomes" id="UP000257323">
    <property type="component" value="Unassembled WGS sequence"/>
</dbReference>
<gene>
    <name evidence="2" type="ORF">OP8BY_2057</name>
</gene>
<dbReference type="EMBL" id="QUAH01000005">
    <property type="protein sequence ID" value="RFT16051.1"/>
    <property type="molecule type" value="Genomic_DNA"/>
</dbReference>
<organism evidence="2 3">
    <name type="scientific">Candidatus Saccharicenans subterraneus</name>
    <dbReference type="NCBI Taxonomy" id="2508984"/>
    <lineage>
        <taxon>Bacteria</taxon>
        <taxon>Candidatus Aminicenantota</taxon>
        <taxon>Candidatus Aminicenantia</taxon>
        <taxon>Candidatus Aminicenantales</taxon>
        <taxon>Candidatus Saccharicenantaceae</taxon>
        <taxon>Candidatus Saccharicenans</taxon>
    </lineage>
</organism>
<dbReference type="Pfam" id="PF02538">
    <property type="entry name" value="Hydantoinase_B"/>
    <property type="match status" value="1"/>
</dbReference>
<accession>A0A3E2BMV0</accession>
<dbReference type="InterPro" id="IPR003692">
    <property type="entry name" value="Hydantoinase_B"/>
</dbReference>
<evidence type="ECO:0000313" key="2">
    <source>
        <dbReference type="EMBL" id="RFT16051.1"/>
    </source>
</evidence>
<dbReference type="GO" id="GO:0005829">
    <property type="term" value="C:cytosol"/>
    <property type="evidence" value="ECO:0007669"/>
    <property type="project" value="TreeGrafter"/>
</dbReference>
<reference evidence="2 3" key="1">
    <citation type="submission" date="2018-08" db="EMBL/GenBank/DDBJ databases">
        <title>Genome analysis of the thermophilic bacterium of the candidate phylum Aminicenantes from deep subsurface aquifer revealed its physiology and ecological role.</title>
        <authorList>
            <person name="Kadnikov V.V."/>
            <person name="Mardanov A.V."/>
            <person name="Beletsky A.V."/>
            <person name="Karnachuk O.V."/>
            <person name="Ravin N.V."/>
        </authorList>
    </citation>
    <scope>NUCLEOTIDE SEQUENCE [LARGE SCALE GENOMIC DNA]</scope>
    <source>
        <strain evidence="2">BY38</strain>
    </source>
</reference>
<dbReference type="GO" id="GO:0006749">
    <property type="term" value="P:glutathione metabolic process"/>
    <property type="evidence" value="ECO:0007669"/>
    <property type="project" value="TreeGrafter"/>
</dbReference>
<name>A0A3E2BMV0_9BACT</name>
<evidence type="ECO:0000259" key="1">
    <source>
        <dbReference type="Pfam" id="PF02538"/>
    </source>
</evidence>
<dbReference type="InterPro" id="IPR045079">
    <property type="entry name" value="Oxoprolinase-like"/>
</dbReference>